<sequence length="627" mass="72270">MNKLYNSIIQKFTPYRILILFSVLLFLPKALIESPSGGVDPSWKISINMAIHQGLTFGKDWVFTYGPLGFLSTRVPAYIGITPLILYDIFTAGVLVYILRYTFKELNNTVKWFVVPYLIMMSTHNSETTFQLFTFFIFLVFHHYRTKSLFSLALATGISVLIFFIKLNLGIVASVILYCHLFLNIFSDKKSWIKMISFFGFHVLVTTLLGQILHVDLINYVRGALSIINNYNDAMFSVDFINLTARYAYFNVAIASVIIITLAIFFIYSLPTILKSHSDIFILLVMLFAWYLGFKQGFTRFGFAGMSYPFFYGALFVGIAYLFIQNPILKKRLGDVFMVFLFVSPFVSTGLGFSFNKITIPYQDVLFTNLRFQQQVSDQKNRVEYHIDSEIAKSFKGKTVDVVPYEIAYTFFNDLHYNPRPAIQSYQAYNNYLTSLNYEKYTSPTAPDFVLYTTVGPTDVQRYNFWGDSKTTLAMLQNYDYDTTTVSKDTLQIVRKRAKSLQLVKSDPKDLAFRLGEEIQVSQQNKLTWIEVKVNYSLWGKIMRVLVQPPVLRVKATYEDGTTEVFKAIISEIEAGMFLKKLQSNTEAEHFFRTRGQNKSITKLQFLQNHSGFQDDITAHLYDVSFQ</sequence>
<dbReference type="AlphaFoldDB" id="A0A1H6WQQ1"/>
<accession>A0A1H6WQQ1</accession>
<name>A0A1H6WQQ1_9BACT</name>
<evidence type="ECO:0000256" key="1">
    <source>
        <dbReference type="SAM" id="Phobius"/>
    </source>
</evidence>
<evidence type="ECO:0000313" key="2">
    <source>
        <dbReference type="EMBL" id="SEJ19208.1"/>
    </source>
</evidence>
<evidence type="ECO:0000313" key="3">
    <source>
        <dbReference type="Proteomes" id="UP000199532"/>
    </source>
</evidence>
<feature type="transmembrane region" description="Helical" evidence="1">
    <location>
        <begin position="280"/>
        <end position="298"/>
    </location>
</feature>
<dbReference type="STRING" id="408657.SAMN04487995_3694"/>
<proteinExistence type="predicted"/>
<gene>
    <name evidence="2" type="ORF">SAMN04487995_3694</name>
</gene>
<feature type="transmembrane region" description="Helical" evidence="1">
    <location>
        <begin position="150"/>
        <end position="183"/>
    </location>
</feature>
<dbReference type="Proteomes" id="UP000199532">
    <property type="component" value="Unassembled WGS sequence"/>
</dbReference>
<feature type="transmembrane region" description="Helical" evidence="1">
    <location>
        <begin position="128"/>
        <end position="144"/>
    </location>
</feature>
<feature type="transmembrane region" description="Helical" evidence="1">
    <location>
        <begin position="336"/>
        <end position="355"/>
    </location>
</feature>
<keyword evidence="1" id="KW-0472">Membrane</keyword>
<keyword evidence="3" id="KW-1185">Reference proteome</keyword>
<feature type="transmembrane region" description="Helical" evidence="1">
    <location>
        <begin position="304"/>
        <end position="324"/>
    </location>
</feature>
<organism evidence="2 3">
    <name type="scientific">Dyadobacter koreensis</name>
    <dbReference type="NCBI Taxonomy" id="408657"/>
    <lineage>
        <taxon>Bacteria</taxon>
        <taxon>Pseudomonadati</taxon>
        <taxon>Bacteroidota</taxon>
        <taxon>Cytophagia</taxon>
        <taxon>Cytophagales</taxon>
        <taxon>Spirosomataceae</taxon>
        <taxon>Dyadobacter</taxon>
    </lineage>
</organism>
<keyword evidence="1" id="KW-0812">Transmembrane</keyword>
<reference evidence="2 3" key="1">
    <citation type="submission" date="2016-10" db="EMBL/GenBank/DDBJ databases">
        <authorList>
            <person name="de Groot N.N."/>
        </authorList>
    </citation>
    <scope>NUCLEOTIDE SEQUENCE [LARGE SCALE GENOMIC DNA]</scope>
    <source>
        <strain evidence="2 3">DSM 19938</strain>
    </source>
</reference>
<feature type="transmembrane region" description="Helical" evidence="1">
    <location>
        <begin position="77"/>
        <end position="99"/>
    </location>
</feature>
<feature type="transmembrane region" description="Helical" evidence="1">
    <location>
        <begin position="247"/>
        <end position="268"/>
    </location>
</feature>
<dbReference type="EMBL" id="FNXY01000005">
    <property type="protein sequence ID" value="SEJ19208.1"/>
    <property type="molecule type" value="Genomic_DNA"/>
</dbReference>
<feature type="transmembrane region" description="Helical" evidence="1">
    <location>
        <begin position="195"/>
        <end position="213"/>
    </location>
</feature>
<protein>
    <submittedName>
        <fullName evidence="2">Uncharacterized protein</fullName>
    </submittedName>
</protein>
<keyword evidence="1" id="KW-1133">Transmembrane helix</keyword>